<dbReference type="NCBIfam" id="NF006270">
    <property type="entry name" value="PRK08419.1"/>
    <property type="match status" value="1"/>
</dbReference>
<dbReference type="Pfam" id="PF03279">
    <property type="entry name" value="Lip_A_acyltrans"/>
    <property type="match status" value="1"/>
</dbReference>
<evidence type="ECO:0000256" key="2">
    <source>
        <dbReference type="ARBA" id="ARBA00022475"/>
    </source>
</evidence>
<accession>A0A1W1BRI7</accession>
<protein>
    <submittedName>
        <fullName evidence="7">Lipid A biosynthesis lauroyl acyltransferase</fullName>
        <ecNumber evidence="7">2.3.1.-</ecNumber>
    </submittedName>
</protein>
<keyword evidence="5" id="KW-0472">Membrane</keyword>
<organism evidence="7">
    <name type="scientific">hydrothermal vent metagenome</name>
    <dbReference type="NCBI Taxonomy" id="652676"/>
    <lineage>
        <taxon>unclassified sequences</taxon>
        <taxon>metagenomes</taxon>
        <taxon>ecological metagenomes</taxon>
    </lineage>
</organism>
<dbReference type="EMBL" id="FPHB01000038">
    <property type="protein sequence ID" value="SFV56218.1"/>
    <property type="molecule type" value="Genomic_DNA"/>
</dbReference>
<dbReference type="GO" id="GO:1901137">
    <property type="term" value="P:carbohydrate derivative biosynthetic process"/>
    <property type="evidence" value="ECO:0007669"/>
    <property type="project" value="UniProtKB-ARBA"/>
</dbReference>
<evidence type="ECO:0000256" key="6">
    <source>
        <dbReference type="ARBA" id="ARBA00023315"/>
    </source>
</evidence>
<evidence type="ECO:0000313" key="7">
    <source>
        <dbReference type="EMBL" id="SFV56218.1"/>
    </source>
</evidence>
<dbReference type="GO" id="GO:0008610">
    <property type="term" value="P:lipid biosynthetic process"/>
    <property type="evidence" value="ECO:0007669"/>
    <property type="project" value="UniProtKB-ARBA"/>
</dbReference>
<keyword evidence="2" id="KW-1003">Cell membrane</keyword>
<dbReference type="CDD" id="cd07984">
    <property type="entry name" value="LPLAT_LABLAT-like"/>
    <property type="match status" value="1"/>
</dbReference>
<evidence type="ECO:0000256" key="5">
    <source>
        <dbReference type="ARBA" id="ARBA00023136"/>
    </source>
</evidence>
<keyword evidence="6 7" id="KW-0012">Acyltransferase</keyword>
<gene>
    <name evidence="7" type="ORF">MNB_SM-7-365</name>
</gene>
<evidence type="ECO:0000256" key="4">
    <source>
        <dbReference type="ARBA" id="ARBA00022679"/>
    </source>
</evidence>
<dbReference type="GO" id="GO:0005886">
    <property type="term" value="C:plasma membrane"/>
    <property type="evidence" value="ECO:0007669"/>
    <property type="project" value="UniProtKB-SubCell"/>
</dbReference>
<keyword evidence="3" id="KW-0997">Cell inner membrane</keyword>
<dbReference type="EC" id="2.3.1.-" evidence="7"/>
<sequence>MKKTMQFIGFKLFLLFEKFLMLLPKKVRRAFFIMLGDIARLVAKKHRNIIRANLKFVYNDKATEEFISDVTKYQFRLLALNFLQTIESRYYSIEEIAKNVTFENDEVVKKAIQEKRPIIFVTAHYGAWELGGNLLSALYTPILIIYKKMKNPYFEEYLLSSRAKWKMSYAERHGATKAILKTLKKGGATAILIDTNIRKKDGIKVEFLGHQVTQIKTTAYFARKLNAALIPSLIHTKDDKHYTIKFYNEIIPPKTDNEEEDIKASVQMQTEWLSKEIFKEPKPWFWLHRRFKEDYPEIYKK</sequence>
<dbReference type="PANTHER" id="PTHR30606">
    <property type="entry name" value="LIPID A BIOSYNTHESIS LAUROYL ACYLTRANSFERASE"/>
    <property type="match status" value="1"/>
</dbReference>
<comment type="subcellular location">
    <subcellularLocation>
        <location evidence="1">Cell inner membrane</location>
    </subcellularLocation>
</comment>
<reference evidence="7" key="1">
    <citation type="submission" date="2016-10" db="EMBL/GenBank/DDBJ databases">
        <authorList>
            <person name="de Groot N.N."/>
        </authorList>
    </citation>
    <scope>NUCLEOTIDE SEQUENCE</scope>
</reference>
<evidence type="ECO:0000256" key="3">
    <source>
        <dbReference type="ARBA" id="ARBA00022519"/>
    </source>
</evidence>
<dbReference type="AlphaFoldDB" id="A0A1W1BRI7"/>
<dbReference type="GO" id="GO:0016746">
    <property type="term" value="F:acyltransferase activity"/>
    <property type="evidence" value="ECO:0007669"/>
    <property type="project" value="UniProtKB-KW"/>
</dbReference>
<dbReference type="PANTHER" id="PTHR30606:SF9">
    <property type="entry name" value="LIPID A BIOSYNTHESIS LAUROYLTRANSFERASE"/>
    <property type="match status" value="1"/>
</dbReference>
<name>A0A1W1BRI7_9ZZZZ</name>
<dbReference type="InterPro" id="IPR004960">
    <property type="entry name" value="LipA_acyltrans"/>
</dbReference>
<keyword evidence="4 7" id="KW-0808">Transferase</keyword>
<proteinExistence type="predicted"/>
<evidence type="ECO:0000256" key="1">
    <source>
        <dbReference type="ARBA" id="ARBA00004533"/>
    </source>
</evidence>